<protein>
    <submittedName>
        <fullName evidence="10">ATP-binding cassette domain-containing protein</fullName>
    </submittedName>
</protein>
<accession>A0A3G3JV08</accession>
<dbReference type="InterPro" id="IPR003439">
    <property type="entry name" value="ABC_transporter-like_ATP-bd"/>
</dbReference>
<organism evidence="10 11">
    <name type="scientific">Cohnella candidum</name>
    <dbReference type="NCBI Taxonomy" id="2674991"/>
    <lineage>
        <taxon>Bacteria</taxon>
        <taxon>Bacillati</taxon>
        <taxon>Bacillota</taxon>
        <taxon>Bacilli</taxon>
        <taxon>Bacillales</taxon>
        <taxon>Paenibacillaceae</taxon>
        <taxon>Cohnella</taxon>
    </lineage>
</organism>
<evidence type="ECO:0000256" key="8">
    <source>
        <dbReference type="ARBA" id="ARBA00023136"/>
    </source>
</evidence>
<reference evidence="10 11" key="1">
    <citation type="submission" date="2018-10" db="EMBL/GenBank/DDBJ databases">
        <title>Genome Sequence of Cohnella sp.</title>
        <authorList>
            <person name="Srinivasan S."/>
            <person name="Kim M.K."/>
        </authorList>
    </citation>
    <scope>NUCLEOTIDE SEQUENCE [LARGE SCALE GENOMIC DNA]</scope>
    <source>
        <strain evidence="10 11">18JY8-7</strain>
    </source>
</reference>
<dbReference type="PANTHER" id="PTHR43553">
    <property type="entry name" value="HEAVY METAL TRANSPORTER"/>
    <property type="match status" value="1"/>
</dbReference>
<dbReference type="GO" id="GO:0043190">
    <property type="term" value="C:ATP-binding cassette (ABC) transporter complex"/>
    <property type="evidence" value="ECO:0007669"/>
    <property type="project" value="TreeGrafter"/>
</dbReference>
<dbReference type="SUPFAM" id="SSF52540">
    <property type="entry name" value="P-loop containing nucleoside triphosphate hydrolases"/>
    <property type="match status" value="1"/>
</dbReference>
<dbReference type="Proteomes" id="UP000269097">
    <property type="component" value="Chromosome"/>
</dbReference>
<keyword evidence="6 10" id="KW-0067">ATP-binding</keyword>
<dbReference type="AlphaFoldDB" id="A0A3G3JV08"/>
<dbReference type="Pfam" id="PF00005">
    <property type="entry name" value="ABC_tran"/>
    <property type="match status" value="1"/>
</dbReference>
<dbReference type="InterPro" id="IPR027417">
    <property type="entry name" value="P-loop_NTPase"/>
</dbReference>
<dbReference type="InterPro" id="IPR015856">
    <property type="entry name" value="ABC_transpr_CbiO/EcfA_su"/>
</dbReference>
<name>A0A3G3JV08_9BACL</name>
<evidence type="ECO:0000256" key="1">
    <source>
        <dbReference type="ARBA" id="ARBA00004202"/>
    </source>
</evidence>
<dbReference type="RefSeq" id="WP_123040125.1">
    <property type="nucleotide sequence ID" value="NZ_CP033433.1"/>
</dbReference>
<dbReference type="PANTHER" id="PTHR43553:SF24">
    <property type="entry name" value="ENERGY-COUPLING FACTOR TRANSPORTER ATP-BINDING PROTEIN ECFA1"/>
    <property type="match status" value="1"/>
</dbReference>
<dbReference type="InterPro" id="IPR050095">
    <property type="entry name" value="ECF_ABC_transporter_ATP-bd"/>
</dbReference>
<dbReference type="EMBL" id="CP033433">
    <property type="protein sequence ID" value="AYQ72065.1"/>
    <property type="molecule type" value="Genomic_DNA"/>
</dbReference>
<feature type="domain" description="ABC transporter" evidence="9">
    <location>
        <begin position="14"/>
        <end position="242"/>
    </location>
</feature>
<dbReference type="Gene3D" id="3.40.50.300">
    <property type="entry name" value="P-loop containing nucleotide triphosphate hydrolases"/>
    <property type="match status" value="1"/>
</dbReference>
<comment type="subcellular location">
    <subcellularLocation>
        <location evidence="1">Cell membrane</location>
        <topology evidence="1">Peripheral membrane protein</topology>
    </subcellularLocation>
</comment>
<keyword evidence="11" id="KW-1185">Reference proteome</keyword>
<dbReference type="KEGG" id="coh:EAV92_05455"/>
<dbReference type="InterPro" id="IPR003593">
    <property type="entry name" value="AAA+_ATPase"/>
</dbReference>
<evidence type="ECO:0000259" key="9">
    <source>
        <dbReference type="PROSITE" id="PS50893"/>
    </source>
</evidence>
<evidence type="ECO:0000256" key="6">
    <source>
        <dbReference type="ARBA" id="ARBA00022840"/>
    </source>
</evidence>
<sequence>MAQSAYVAVSEHPLRFSGVSVYAALDDGETVPLLEEIELTVNAGEWVNMAGVNGSGKSTLARLLAGLHVEGSGGTFERGFAGDTASPMVLQRPEAQLFGETPREEVAFALEWREVPPERMPSATERSLAAVGLTEYADTRWEGLSGGQKQLAAVAAAASVASPLIVFDEATSMLDDANRMRVKQLAKEMQRAGTAVVWVTQRLDELGPEERVVAMDGGRILYDGDGRAFFYGNGERLSPCEACGLRLPYLASLALELKKRGRLADPLPLSDQEWQEVWGSGGNGTGIAD</sequence>
<evidence type="ECO:0000256" key="3">
    <source>
        <dbReference type="ARBA" id="ARBA00022448"/>
    </source>
</evidence>
<dbReference type="GO" id="GO:0042626">
    <property type="term" value="F:ATPase-coupled transmembrane transporter activity"/>
    <property type="evidence" value="ECO:0007669"/>
    <property type="project" value="TreeGrafter"/>
</dbReference>
<evidence type="ECO:0000256" key="5">
    <source>
        <dbReference type="ARBA" id="ARBA00022741"/>
    </source>
</evidence>
<dbReference type="PROSITE" id="PS50893">
    <property type="entry name" value="ABC_TRANSPORTER_2"/>
    <property type="match status" value="1"/>
</dbReference>
<evidence type="ECO:0000256" key="7">
    <source>
        <dbReference type="ARBA" id="ARBA00022967"/>
    </source>
</evidence>
<keyword evidence="4" id="KW-1003">Cell membrane</keyword>
<dbReference type="PROSITE" id="PS00211">
    <property type="entry name" value="ABC_TRANSPORTER_1"/>
    <property type="match status" value="1"/>
</dbReference>
<dbReference type="GO" id="GO:0016887">
    <property type="term" value="F:ATP hydrolysis activity"/>
    <property type="evidence" value="ECO:0007669"/>
    <property type="project" value="InterPro"/>
</dbReference>
<keyword evidence="7" id="KW-1278">Translocase</keyword>
<proteinExistence type="inferred from homology"/>
<evidence type="ECO:0000313" key="11">
    <source>
        <dbReference type="Proteomes" id="UP000269097"/>
    </source>
</evidence>
<evidence type="ECO:0000313" key="10">
    <source>
        <dbReference type="EMBL" id="AYQ72065.1"/>
    </source>
</evidence>
<gene>
    <name evidence="10" type="ORF">EAV92_05455</name>
</gene>
<dbReference type="GO" id="GO:0005524">
    <property type="term" value="F:ATP binding"/>
    <property type="evidence" value="ECO:0007669"/>
    <property type="project" value="UniProtKB-KW"/>
</dbReference>
<evidence type="ECO:0000256" key="2">
    <source>
        <dbReference type="ARBA" id="ARBA00005417"/>
    </source>
</evidence>
<keyword evidence="5" id="KW-0547">Nucleotide-binding</keyword>
<evidence type="ECO:0000256" key="4">
    <source>
        <dbReference type="ARBA" id="ARBA00022475"/>
    </source>
</evidence>
<comment type="similarity">
    <text evidence="2">Belongs to the ABC transporter superfamily.</text>
</comment>
<keyword evidence="3" id="KW-0813">Transport</keyword>
<dbReference type="SMART" id="SM00382">
    <property type="entry name" value="AAA"/>
    <property type="match status" value="1"/>
</dbReference>
<dbReference type="InterPro" id="IPR017871">
    <property type="entry name" value="ABC_transporter-like_CS"/>
</dbReference>
<keyword evidence="8" id="KW-0472">Membrane</keyword>
<dbReference type="CDD" id="cd03225">
    <property type="entry name" value="ABC_cobalt_CbiO_domain1"/>
    <property type="match status" value="1"/>
</dbReference>